<reference evidence="1 2" key="1">
    <citation type="submission" date="2017-09" db="EMBL/GenBank/DDBJ databases">
        <title>Metagenomic Analysis Reveals Denitrifying Candidatus Accumulibacter and Flanking Population as a Source of N2O.</title>
        <authorList>
            <person name="Gao H."/>
            <person name="Mao Y."/>
            <person name="Zhao X."/>
            <person name="Liu W.-T."/>
            <person name="Zhang T."/>
            <person name="Wells G."/>
        </authorList>
    </citation>
    <scope>NUCLEOTIDE SEQUENCE [LARGE SCALE GENOMIC DNA]</scope>
    <source>
        <strain evidence="1">CANDO_2_IC</strain>
    </source>
</reference>
<proteinExistence type="predicted"/>
<dbReference type="AlphaFoldDB" id="A0A6A7RYU4"/>
<dbReference type="Gene3D" id="1.20.120.330">
    <property type="entry name" value="Nucleotidyltransferases domain 2"/>
    <property type="match status" value="1"/>
</dbReference>
<dbReference type="Proteomes" id="UP000342300">
    <property type="component" value="Unassembled WGS sequence"/>
</dbReference>
<gene>
    <name evidence="1" type="ORF">CRU78_16965</name>
</gene>
<dbReference type="EMBL" id="PDHS01000440">
    <property type="protein sequence ID" value="MQM32102.1"/>
    <property type="molecule type" value="Genomic_DNA"/>
</dbReference>
<accession>A0A6A7RYU4</accession>
<evidence type="ECO:0008006" key="3">
    <source>
        <dbReference type="Google" id="ProtNLM"/>
    </source>
</evidence>
<name>A0A6A7RYU4_9PROT</name>
<evidence type="ECO:0000313" key="2">
    <source>
        <dbReference type="Proteomes" id="UP000342300"/>
    </source>
</evidence>
<sequence>MCCREVLGFDVDGDGSQDDGTFFSLSGEFLEAARVLQARPRGRIGYSSAIYYLLGHSAELLLKAFLYKNGRTIKDLKTISHDLQKLESLARAAGLPETVKLEQTLRLSATYKEKALEYRTRKGKRFPALGLLTEEIDKLQSAVFDKL</sequence>
<evidence type="ECO:0000313" key="1">
    <source>
        <dbReference type="EMBL" id="MQM32102.1"/>
    </source>
</evidence>
<comment type="caution">
    <text evidence="1">The sequence shown here is derived from an EMBL/GenBank/DDBJ whole genome shotgun (WGS) entry which is preliminary data.</text>
</comment>
<protein>
    <recommendedName>
        <fullName evidence="3">HEPN domain-containing protein</fullName>
    </recommendedName>
</protein>
<organism evidence="1 2">
    <name type="scientific">Candidatus Accumulibacter phosphatis</name>
    <dbReference type="NCBI Taxonomy" id="327160"/>
    <lineage>
        <taxon>Bacteria</taxon>
        <taxon>Pseudomonadati</taxon>
        <taxon>Pseudomonadota</taxon>
        <taxon>Betaproteobacteria</taxon>
        <taxon>Candidatus Accumulibacter</taxon>
    </lineage>
</organism>